<name>A0ABC8SKG9_9AQUA</name>
<feature type="non-terminal residue" evidence="1">
    <location>
        <position position="1"/>
    </location>
</feature>
<dbReference type="EMBL" id="CAUOFW020002992">
    <property type="protein sequence ID" value="CAK9157397.1"/>
    <property type="molecule type" value="Genomic_DNA"/>
</dbReference>
<protein>
    <submittedName>
        <fullName evidence="1">Uncharacterized protein</fullName>
    </submittedName>
</protein>
<evidence type="ECO:0000313" key="2">
    <source>
        <dbReference type="Proteomes" id="UP001642360"/>
    </source>
</evidence>
<proteinExistence type="predicted"/>
<keyword evidence="2" id="KW-1185">Reference proteome</keyword>
<evidence type="ECO:0000313" key="1">
    <source>
        <dbReference type="EMBL" id="CAK9157397.1"/>
    </source>
</evidence>
<comment type="caution">
    <text evidence="1">The sequence shown here is derived from an EMBL/GenBank/DDBJ whole genome shotgun (WGS) entry which is preliminary data.</text>
</comment>
<dbReference type="AlphaFoldDB" id="A0ABC8SKG9"/>
<sequence length="77" mass="8680">ESIEEGKVGEKDEAEQIVDDRLQYSDDEALFDVDNDIMDIIGDNDNQTEPFETLLDVMSFASTQRDGGNVFEKAKAY</sequence>
<reference evidence="1 2" key="1">
    <citation type="submission" date="2024-02" db="EMBL/GenBank/DDBJ databases">
        <authorList>
            <person name="Vignale AGUSTIN F."/>
            <person name="Sosa J E."/>
            <person name="Modenutti C."/>
        </authorList>
    </citation>
    <scope>NUCLEOTIDE SEQUENCE [LARGE SCALE GENOMIC DNA]</scope>
</reference>
<gene>
    <name evidence="1" type="ORF">ILEXP_LOCUS25953</name>
</gene>
<feature type="non-terminal residue" evidence="1">
    <location>
        <position position="77"/>
    </location>
</feature>
<accession>A0ABC8SKG9</accession>
<dbReference type="Proteomes" id="UP001642360">
    <property type="component" value="Unassembled WGS sequence"/>
</dbReference>
<organism evidence="1 2">
    <name type="scientific">Ilex paraguariensis</name>
    <name type="common">yerba mate</name>
    <dbReference type="NCBI Taxonomy" id="185542"/>
    <lineage>
        <taxon>Eukaryota</taxon>
        <taxon>Viridiplantae</taxon>
        <taxon>Streptophyta</taxon>
        <taxon>Embryophyta</taxon>
        <taxon>Tracheophyta</taxon>
        <taxon>Spermatophyta</taxon>
        <taxon>Magnoliopsida</taxon>
        <taxon>eudicotyledons</taxon>
        <taxon>Gunneridae</taxon>
        <taxon>Pentapetalae</taxon>
        <taxon>asterids</taxon>
        <taxon>campanulids</taxon>
        <taxon>Aquifoliales</taxon>
        <taxon>Aquifoliaceae</taxon>
        <taxon>Ilex</taxon>
    </lineage>
</organism>